<dbReference type="InterPro" id="IPR008775">
    <property type="entry name" value="Phytyl_CoA_dOase-like"/>
</dbReference>
<sequence length="458" mass="51997">MGSTLQQHIFRTLFLVVVLIVVLPCPADGGSDELLEERKEALATLVHGYVFGEKKVSYDDVLEKVKLIIGNDNHENELLSVVEEAVQEAMEDTTMYADQLILDMLTTVTDPDCMKREFDVSDIIDGFNATEASHVLHKCKLLVLRNVFDQEFLNEYKANFTAFIQGLRNGNIDLSGTTTNNEHYFQHKLDDGRWEVLLPKNLAHSMVVNNNHILRVLMQDIILGPDLNLHSFGTALADSGAGPQDWHTDSDFLFGDALYQTTGISQHHLPAYAITMMVPLLDMTPEHGPTQFSMGSSNLAGLTEKRDNIPLRNEWLRPFINDQPDLDVEGDLRDYKYMRTPLIGFGDVLLFDYQITHRGGKNKSPDLRAMLYLTYSRFWYKDKGFEDDEVDSYGEEQSDNEKKLYKKLTETARFAIPDNFEIDLETDWSEYSDGDENLEAMGSFHKQAGSPGDSDEEL</sequence>
<dbReference type="AlphaFoldDB" id="A0A9N8EEJ8"/>
<dbReference type="PANTHER" id="PTHR37563:SF2">
    <property type="entry name" value="PHYTANOYL-COA DIOXYGENASE FAMILY PROTEIN (AFU_ORTHOLOGUE AFUA_2G03330)"/>
    <property type="match status" value="1"/>
</dbReference>
<dbReference type="Proteomes" id="UP001153069">
    <property type="component" value="Unassembled WGS sequence"/>
</dbReference>
<feature type="chain" id="PRO_5040208095" evidence="2">
    <location>
        <begin position="30"/>
        <end position="458"/>
    </location>
</feature>
<evidence type="ECO:0000256" key="2">
    <source>
        <dbReference type="SAM" id="SignalP"/>
    </source>
</evidence>
<evidence type="ECO:0000313" key="3">
    <source>
        <dbReference type="EMBL" id="CAB9519348.1"/>
    </source>
</evidence>
<reference evidence="3" key="1">
    <citation type="submission" date="2020-06" db="EMBL/GenBank/DDBJ databases">
        <authorList>
            <consortium name="Plant Systems Biology data submission"/>
        </authorList>
    </citation>
    <scope>NUCLEOTIDE SEQUENCE</scope>
    <source>
        <strain evidence="3">D6</strain>
    </source>
</reference>
<feature type="signal peptide" evidence="2">
    <location>
        <begin position="1"/>
        <end position="29"/>
    </location>
</feature>
<feature type="region of interest" description="Disordered" evidence="1">
    <location>
        <begin position="433"/>
        <end position="458"/>
    </location>
</feature>
<keyword evidence="4" id="KW-1185">Reference proteome</keyword>
<dbReference type="GO" id="GO:0051213">
    <property type="term" value="F:dioxygenase activity"/>
    <property type="evidence" value="ECO:0007669"/>
    <property type="project" value="UniProtKB-KW"/>
</dbReference>
<accession>A0A9N8EEJ8</accession>
<name>A0A9N8EEJ8_9STRA</name>
<gene>
    <name evidence="3" type="ORF">SEMRO_1010_G230850.1</name>
</gene>
<protein>
    <submittedName>
        <fullName evidence="3">Phytanoyl-CoA dioxygenase</fullName>
    </submittedName>
</protein>
<proteinExistence type="predicted"/>
<dbReference type="Pfam" id="PF05721">
    <property type="entry name" value="PhyH"/>
    <property type="match status" value="1"/>
</dbReference>
<keyword evidence="3" id="KW-0560">Oxidoreductase</keyword>
<evidence type="ECO:0000313" key="4">
    <source>
        <dbReference type="Proteomes" id="UP001153069"/>
    </source>
</evidence>
<keyword evidence="3" id="KW-0223">Dioxygenase</keyword>
<dbReference type="SUPFAM" id="SSF51197">
    <property type="entry name" value="Clavaminate synthase-like"/>
    <property type="match status" value="1"/>
</dbReference>
<evidence type="ECO:0000256" key="1">
    <source>
        <dbReference type="SAM" id="MobiDB-lite"/>
    </source>
</evidence>
<dbReference type="EMBL" id="CAICTM010001008">
    <property type="protein sequence ID" value="CAB9519348.1"/>
    <property type="molecule type" value="Genomic_DNA"/>
</dbReference>
<organism evidence="3 4">
    <name type="scientific">Seminavis robusta</name>
    <dbReference type="NCBI Taxonomy" id="568900"/>
    <lineage>
        <taxon>Eukaryota</taxon>
        <taxon>Sar</taxon>
        <taxon>Stramenopiles</taxon>
        <taxon>Ochrophyta</taxon>
        <taxon>Bacillariophyta</taxon>
        <taxon>Bacillariophyceae</taxon>
        <taxon>Bacillariophycidae</taxon>
        <taxon>Naviculales</taxon>
        <taxon>Naviculaceae</taxon>
        <taxon>Seminavis</taxon>
    </lineage>
</organism>
<dbReference type="InterPro" id="IPR051961">
    <property type="entry name" value="Fungal_Metabolite_Diox"/>
</dbReference>
<comment type="caution">
    <text evidence="3">The sequence shown here is derived from an EMBL/GenBank/DDBJ whole genome shotgun (WGS) entry which is preliminary data.</text>
</comment>
<dbReference type="OrthoDB" id="47242at2759"/>
<dbReference type="Gene3D" id="2.60.120.620">
    <property type="entry name" value="q2cbj1_9rhob like domain"/>
    <property type="match status" value="1"/>
</dbReference>
<keyword evidence="2" id="KW-0732">Signal</keyword>
<dbReference type="PANTHER" id="PTHR37563">
    <property type="entry name" value="PHYTANOYL-COA DIOXYGENASE FAMILY PROTEIN (AFU_ORTHOLOGUE AFUA_2G03330)"/>
    <property type="match status" value="1"/>
</dbReference>